<dbReference type="GO" id="GO:0016298">
    <property type="term" value="F:lipase activity"/>
    <property type="evidence" value="ECO:0007669"/>
    <property type="project" value="InterPro"/>
</dbReference>
<evidence type="ECO:0000256" key="2">
    <source>
        <dbReference type="ARBA" id="ARBA00023180"/>
    </source>
</evidence>
<dbReference type="Gene3D" id="3.40.50.1110">
    <property type="entry name" value="SGNH hydrolase"/>
    <property type="match status" value="1"/>
</dbReference>
<dbReference type="Proteomes" id="UP000015105">
    <property type="component" value="Chromosome 5D"/>
</dbReference>
<dbReference type="Pfam" id="PF00657">
    <property type="entry name" value="Lipase_GDSL"/>
    <property type="match status" value="1"/>
</dbReference>
<dbReference type="EnsemblPlants" id="AET5Gv20915000.1">
    <property type="protein sequence ID" value="AET5Gv20915000.1"/>
    <property type="gene ID" value="AET5Gv20915000"/>
</dbReference>
<comment type="similarity">
    <text evidence="1">Belongs to the 'GDSL' lipolytic enzyme family.</text>
</comment>
<dbReference type="PANTHER" id="PTHR22835:SF557">
    <property type="entry name" value="LIPASE_HYDROLASE FAMILY PROTEIN, PUTATIVE, EXPRESSED-RELATED"/>
    <property type="match status" value="1"/>
</dbReference>
<keyword evidence="2" id="KW-0325">Glycoprotein</keyword>
<dbReference type="AlphaFoldDB" id="A0A453LUP4"/>
<reference evidence="5" key="1">
    <citation type="journal article" date="2014" name="Science">
        <title>Ancient hybridizations among the ancestral genomes of bread wheat.</title>
        <authorList>
            <consortium name="International Wheat Genome Sequencing Consortium,"/>
            <person name="Marcussen T."/>
            <person name="Sandve S.R."/>
            <person name="Heier L."/>
            <person name="Spannagl M."/>
            <person name="Pfeifer M."/>
            <person name="Jakobsen K.S."/>
            <person name="Wulff B.B."/>
            <person name="Steuernagel B."/>
            <person name="Mayer K.F."/>
            <person name="Olsen O.A."/>
        </authorList>
    </citation>
    <scope>NUCLEOTIDE SEQUENCE [LARGE SCALE GENOMIC DNA]</scope>
    <source>
        <strain evidence="5">cv. AL8/78</strain>
    </source>
</reference>
<evidence type="ECO:0000256" key="3">
    <source>
        <dbReference type="SAM" id="SignalP"/>
    </source>
</evidence>
<keyword evidence="3" id="KW-0732">Signal</keyword>
<dbReference type="PROSITE" id="PS01098">
    <property type="entry name" value="LIPASE_GDSL_SER"/>
    <property type="match status" value="1"/>
</dbReference>
<reference evidence="5" key="2">
    <citation type="journal article" date="2017" name="Nat. Plants">
        <title>The Aegilops tauschii genome reveals multiple impacts of transposons.</title>
        <authorList>
            <person name="Zhao G."/>
            <person name="Zou C."/>
            <person name="Li K."/>
            <person name="Wang K."/>
            <person name="Li T."/>
            <person name="Gao L."/>
            <person name="Zhang X."/>
            <person name="Wang H."/>
            <person name="Yang Z."/>
            <person name="Liu X."/>
            <person name="Jiang W."/>
            <person name="Mao L."/>
            <person name="Kong X."/>
            <person name="Jiao Y."/>
            <person name="Jia J."/>
        </authorList>
    </citation>
    <scope>NUCLEOTIDE SEQUENCE [LARGE SCALE GENOMIC DNA]</scope>
    <source>
        <strain evidence="5">cv. AL8/78</strain>
    </source>
</reference>
<dbReference type="InterPro" id="IPR036514">
    <property type="entry name" value="SGNH_hydro_sf"/>
</dbReference>
<organism evidence="4 5">
    <name type="scientific">Aegilops tauschii subsp. strangulata</name>
    <name type="common">Goatgrass</name>
    <dbReference type="NCBI Taxonomy" id="200361"/>
    <lineage>
        <taxon>Eukaryota</taxon>
        <taxon>Viridiplantae</taxon>
        <taxon>Streptophyta</taxon>
        <taxon>Embryophyta</taxon>
        <taxon>Tracheophyta</taxon>
        <taxon>Spermatophyta</taxon>
        <taxon>Magnoliopsida</taxon>
        <taxon>Liliopsida</taxon>
        <taxon>Poales</taxon>
        <taxon>Poaceae</taxon>
        <taxon>BOP clade</taxon>
        <taxon>Pooideae</taxon>
        <taxon>Triticodae</taxon>
        <taxon>Triticeae</taxon>
        <taxon>Triticinae</taxon>
        <taxon>Aegilops</taxon>
    </lineage>
</organism>
<reference evidence="4" key="4">
    <citation type="submission" date="2019-03" db="UniProtKB">
        <authorList>
            <consortium name="EnsemblPlants"/>
        </authorList>
    </citation>
    <scope>IDENTIFICATION</scope>
</reference>
<evidence type="ECO:0000313" key="4">
    <source>
        <dbReference type="EnsemblPlants" id="AET5Gv20915000.1"/>
    </source>
</evidence>
<dbReference type="STRING" id="200361.A0A453LUP4"/>
<proteinExistence type="inferred from homology"/>
<protein>
    <recommendedName>
        <fullName evidence="6">GDSL esterase/lipase</fullName>
    </recommendedName>
</protein>
<keyword evidence="5" id="KW-1185">Reference proteome</keyword>
<evidence type="ECO:0000256" key="1">
    <source>
        <dbReference type="ARBA" id="ARBA00008668"/>
    </source>
</evidence>
<dbReference type="Gramene" id="AET5Gv20915000.1">
    <property type="protein sequence ID" value="AET5Gv20915000.1"/>
    <property type="gene ID" value="AET5Gv20915000"/>
</dbReference>
<evidence type="ECO:0000313" key="5">
    <source>
        <dbReference type="Proteomes" id="UP000015105"/>
    </source>
</evidence>
<sequence length="146" mass="15710">MSGIQLAMAVTVPSAARHLLLLVSATPSSPGRPFRTLYAFGDSLTDTGNTHSTTGPYSFGVSHPLYGTTFFHRPTNRYSDGRLVVEFLATDVLALPSFLLELTTLSRNATATRASYSGVNFGVAGATAIEYEFFARQKPTSRRSPS</sequence>
<reference evidence="4" key="5">
    <citation type="journal article" date="2021" name="G3 (Bethesda)">
        <title>Aegilops tauschii genome assembly Aet v5.0 features greater sequence contiguity and improved annotation.</title>
        <authorList>
            <person name="Wang L."/>
            <person name="Zhu T."/>
            <person name="Rodriguez J.C."/>
            <person name="Deal K.R."/>
            <person name="Dubcovsky J."/>
            <person name="McGuire P.E."/>
            <person name="Lux T."/>
            <person name="Spannagl M."/>
            <person name="Mayer K.F.X."/>
            <person name="Baldrich P."/>
            <person name="Meyers B.C."/>
            <person name="Huo N."/>
            <person name="Gu Y.Q."/>
            <person name="Zhou H."/>
            <person name="Devos K.M."/>
            <person name="Bennetzen J.L."/>
            <person name="Unver T."/>
            <person name="Budak H."/>
            <person name="Gulick P.J."/>
            <person name="Galiba G."/>
            <person name="Kalapos B."/>
            <person name="Nelson D.R."/>
            <person name="Li P."/>
            <person name="You F.M."/>
            <person name="Luo M.C."/>
            <person name="Dvorak J."/>
        </authorList>
    </citation>
    <scope>NUCLEOTIDE SEQUENCE [LARGE SCALE GENOMIC DNA]</scope>
    <source>
        <strain evidence="4">cv. AL8/78</strain>
    </source>
</reference>
<dbReference type="InterPro" id="IPR001087">
    <property type="entry name" value="GDSL"/>
</dbReference>
<dbReference type="GO" id="GO:0006629">
    <property type="term" value="P:lipid metabolic process"/>
    <property type="evidence" value="ECO:0007669"/>
    <property type="project" value="InterPro"/>
</dbReference>
<name>A0A453LUP4_AEGTS</name>
<feature type="chain" id="PRO_5045978671" description="GDSL esterase/lipase" evidence="3">
    <location>
        <begin position="17"/>
        <end position="146"/>
    </location>
</feature>
<accession>A0A453LUP4</accession>
<reference evidence="4" key="3">
    <citation type="journal article" date="2017" name="Nature">
        <title>Genome sequence of the progenitor of the wheat D genome Aegilops tauschii.</title>
        <authorList>
            <person name="Luo M.C."/>
            <person name="Gu Y.Q."/>
            <person name="Puiu D."/>
            <person name="Wang H."/>
            <person name="Twardziok S.O."/>
            <person name="Deal K.R."/>
            <person name="Huo N."/>
            <person name="Zhu T."/>
            <person name="Wang L."/>
            <person name="Wang Y."/>
            <person name="McGuire P.E."/>
            <person name="Liu S."/>
            <person name="Long H."/>
            <person name="Ramasamy R.K."/>
            <person name="Rodriguez J.C."/>
            <person name="Van S.L."/>
            <person name="Yuan L."/>
            <person name="Wang Z."/>
            <person name="Xia Z."/>
            <person name="Xiao L."/>
            <person name="Anderson O.D."/>
            <person name="Ouyang S."/>
            <person name="Liang Y."/>
            <person name="Zimin A.V."/>
            <person name="Pertea G."/>
            <person name="Qi P."/>
            <person name="Bennetzen J.L."/>
            <person name="Dai X."/>
            <person name="Dawson M.W."/>
            <person name="Muller H.G."/>
            <person name="Kugler K."/>
            <person name="Rivarola-Duarte L."/>
            <person name="Spannagl M."/>
            <person name="Mayer K.F.X."/>
            <person name="Lu F.H."/>
            <person name="Bevan M.W."/>
            <person name="Leroy P."/>
            <person name="Li P."/>
            <person name="You F.M."/>
            <person name="Sun Q."/>
            <person name="Liu Z."/>
            <person name="Lyons E."/>
            <person name="Wicker T."/>
            <person name="Salzberg S.L."/>
            <person name="Devos K.M."/>
            <person name="Dvorak J."/>
        </authorList>
    </citation>
    <scope>NUCLEOTIDE SEQUENCE [LARGE SCALE GENOMIC DNA]</scope>
    <source>
        <strain evidence="4">cv. AL8/78</strain>
    </source>
</reference>
<feature type="signal peptide" evidence="3">
    <location>
        <begin position="1"/>
        <end position="16"/>
    </location>
</feature>
<dbReference type="InterPro" id="IPR008265">
    <property type="entry name" value="Lipase_GDSL_AS"/>
</dbReference>
<evidence type="ECO:0008006" key="6">
    <source>
        <dbReference type="Google" id="ProtNLM"/>
    </source>
</evidence>
<dbReference type="PANTHER" id="PTHR22835">
    <property type="entry name" value="ZINC FINGER FYVE DOMAIN CONTAINING PROTEIN"/>
    <property type="match status" value="1"/>
</dbReference>